<reference evidence="2 3" key="1">
    <citation type="submission" date="2024-09" db="EMBL/GenBank/DDBJ databases">
        <title>Chromosome-scale assembly of Riccia sorocarpa.</title>
        <authorList>
            <person name="Paukszto L."/>
        </authorList>
    </citation>
    <scope>NUCLEOTIDE SEQUENCE [LARGE SCALE GENOMIC DNA]</scope>
    <source>
        <strain evidence="2">LP-2024</strain>
        <tissue evidence="2">Aerial parts of the thallus</tissue>
    </source>
</reference>
<keyword evidence="3" id="KW-1185">Reference proteome</keyword>
<evidence type="ECO:0000256" key="1">
    <source>
        <dbReference type="SAM" id="MobiDB-lite"/>
    </source>
</evidence>
<dbReference type="EMBL" id="JBJQOH010000003">
    <property type="protein sequence ID" value="KAL3692719.1"/>
    <property type="molecule type" value="Genomic_DNA"/>
</dbReference>
<name>A0ABD3HTP0_9MARC</name>
<protein>
    <submittedName>
        <fullName evidence="2">Uncharacterized protein</fullName>
    </submittedName>
</protein>
<feature type="compositionally biased region" description="Polar residues" evidence="1">
    <location>
        <begin position="18"/>
        <end position="34"/>
    </location>
</feature>
<dbReference type="AlphaFoldDB" id="A0ABD3HTP0"/>
<evidence type="ECO:0000313" key="3">
    <source>
        <dbReference type="Proteomes" id="UP001633002"/>
    </source>
</evidence>
<dbReference type="Proteomes" id="UP001633002">
    <property type="component" value="Unassembled WGS sequence"/>
</dbReference>
<evidence type="ECO:0000313" key="2">
    <source>
        <dbReference type="EMBL" id="KAL3692719.1"/>
    </source>
</evidence>
<accession>A0ABD3HTP0</accession>
<comment type="caution">
    <text evidence="2">The sequence shown here is derived from an EMBL/GenBank/DDBJ whole genome shotgun (WGS) entry which is preliminary data.</text>
</comment>
<feature type="region of interest" description="Disordered" evidence="1">
    <location>
        <begin position="1"/>
        <end position="35"/>
    </location>
</feature>
<organism evidence="2 3">
    <name type="scientific">Riccia sorocarpa</name>
    <dbReference type="NCBI Taxonomy" id="122646"/>
    <lineage>
        <taxon>Eukaryota</taxon>
        <taxon>Viridiplantae</taxon>
        <taxon>Streptophyta</taxon>
        <taxon>Embryophyta</taxon>
        <taxon>Marchantiophyta</taxon>
        <taxon>Marchantiopsida</taxon>
        <taxon>Marchantiidae</taxon>
        <taxon>Marchantiales</taxon>
        <taxon>Ricciaceae</taxon>
        <taxon>Riccia</taxon>
    </lineage>
</organism>
<gene>
    <name evidence="2" type="ORF">R1sor_006370</name>
</gene>
<sequence length="109" mass="12614">MGNQSRRQRTVDRKQQQAERSAASTSEHVASGSQRGIRRKVMEIVDKVKSLSCESVEYESKILTRFLKHSGISKALKRVLKRQNHDVHTLDTTQTEFYEYFKLTNGMVK</sequence>
<proteinExistence type="predicted"/>